<reference evidence="3 4" key="1">
    <citation type="submission" date="2017-10" db="EMBL/GenBank/DDBJ databases">
        <title>Whole genome sequencing of members of genus Pseudoxanthomonas.</title>
        <authorList>
            <person name="Kumar S."/>
            <person name="Bansal K."/>
            <person name="Kaur A."/>
            <person name="Patil P."/>
            <person name="Sharma S."/>
            <person name="Patil P.B."/>
        </authorList>
    </citation>
    <scope>NUCLEOTIDE SEQUENCE [LARGE SCALE GENOMIC DNA]</scope>
    <source>
        <strain evidence="3 4">DSM 17801</strain>
    </source>
</reference>
<organism evidence="3 4">
    <name type="scientific">Pseudoxanthomonas daejeonensis</name>
    <dbReference type="NCBI Taxonomy" id="266062"/>
    <lineage>
        <taxon>Bacteria</taxon>
        <taxon>Pseudomonadati</taxon>
        <taxon>Pseudomonadota</taxon>
        <taxon>Gammaproteobacteria</taxon>
        <taxon>Lysobacterales</taxon>
        <taxon>Lysobacteraceae</taxon>
        <taxon>Pseudoxanthomonas</taxon>
    </lineage>
</organism>
<comment type="caution">
    <text evidence="3">The sequence shown here is derived from an EMBL/GenBank/DDBJ whole genome shotgun (WGS) entry which is preliminary data.</text>
</comment>
<feature type="domain" description="AB hydrolase-1" evidence="2">
    <location>
        <begin position="38"/>
        <end position="253"/>
    </location>
</feature>
<accession>A0ABQ6Z8Y5</accession>
<proteinExistence type="predicted"/>
<feature type="signal peptide" evidence="1">
    <location>
        <begin position="1"/>
        <end position="29"/>
    </location>
</feature>
<feature type="chain" id="PRO_5045678095" evidence="1">
    <location>
        <begin position="30"/>
        <end position="282"/>
    </location>
</feature>
<evidence type="ECO:0000313" key="4">
    <source>
        <dbReference type="Proteomes" id="UP000788419"/>
    </source>
</evidence>
<sequence length="282" mass="30773">MTFRPLRPPFRPTALLLGLLFLLATAAHAAPPAPKQTVVLVHGATAGAWEWKRTGQFLTDDGHAVYRATLTGLGEREHLNSAAIDLQTHIDDVVNLILFEDLHDVVLTGHSYGGMVVTGVMDRIPERIRHVVFLDAAVPQDGQSIWDLFGSRGPLPADRFRDGFMQVPWVKPGDKPPYSVKQSIKCFEQPVSYRNPAALALPVTYVAFVPKDQKIEERARTDKSWQNADARGWTMRTFPGGHVAQQEDPRGVATLIEASVNDRNRAVGAAAASAKAAGTAAE</sequence>
<dbReference type="EMBL" id="PDWN01000006">
    <property type="protein sequence ID" value="KAF1695162.1"/>
    <property type="molecule type" value="Genomic_DNA"/>
</dbReference>
<dbReference type="InterPro" id="IPR052897">
    <property type="entry name" value="Sec-Metab_Biosynth_Hydrolase"/>
</dbReference>
<gene>
    <name evidence="3" type="ORF">CSC65_07425</name>
</gene>
<dbReference type="SUPFAM" id="SSF53474">
    <property type="entry name" value="alpha/beta-Hydrolases"/>
    <property type="match status" value="1"/>
</dbReference>
<dbReference type="RefSeq" id="WP_162409945.1">
    <property type="nucleotide sequence ID" value="NZ_PDWN01000006.1"/>
</dbReference>
<evidence type="ECO:0000313" key="3">
    <source>
        <dbReference type="EMBL" id="KAF1695162.1"/>
    </source>
</evidence>
<dbReference type="PANTHER" id="PTHR37017:SF11">
    <property type="entry name" value="ESTERASE_LIPASE_THIOESTERASE DOMAIN-CONTAINING PROTEIN"/>
    <property type="match status" value="1"/>
</dbReference>
<dbReference type="Proteomes" id="UP000788419">
    <property type="component" value="Unassembled WGS sequence"/>
</dbReference>
<dbReference type="PANTHER" id="PTHR37017">
    <property type="entry name" value="AB HYDROLASE-1 DOMAIN-CONTAINING PROTEIN-RELATED"/>
    <property type="match status" value="1"/>
</dbReference>
<evidence type="ECO:0000256" key="1">
    <source>
        <dbReference type="SAM" id="SignalP"/>
    </source>
</evidence>
<dbReference type="InterPro" id="IPR029058">
    <property type="entry name" value="AB_hydrolase_fold"/>
</dbReference>
<dbReference type="Gene3D" id="3.40.50.1820">
    <property type="entry name" value="alpha/beta hydrolase"/>
    <property type="match status" value="1"/>
</dbReference>
<dbReference type="InterPro" id="IPR000073">
    <property type="entry name" value="AB_hydrolase_1"/>
</dbReference>
<name>A0ABQ6Z8Y5_9GAMM</name>
<keyword evidence="1" id="KW-0732">Signal</keyword>
<dbReference type="Pfam" id="PF12697">
    <property type="entry name" value="Abhydrolase_6"/>
    <property type="match status" value="1"/>
</dbReference>
<evidence type="ECO:0000259" key="2">
    <source>
        <dbReference type="Pfam" id="PF12697"/>
    </source>
</evidence>
<keyword evidence="4" id="KW-1185">Reference proteome</keyword>
<keyword evidence="3" id="KW-0378">Hydrolase</keyword>
<dbReference type="GO" id="GO:0016787">
    <property type="term" value="F:hydrolase activity"/>
    <property type="evidence" value="ECO:0007669"/>
    <property type="project" value="UniProtKB-KW"/>
</dbReference>
<protein>
    <submittedName>
        <fullName evidence="3">Alpha/beta hydrolase</fullName>
    </submittedName>
</protein>